<accession>A0A4V3D2D0</accession>
<evidence type="ECO:0000313" key="2">
    <source>
        <dbReference type="EMBL" id="TDQ18417.1"/>
    </source>
</evidence>
<name>A0A4V3D2D0_9BACT</name>
<dbReference type="AlphaFoldDB" id="A0A4V3D2D0"/>
<dbReference type="OrthoDB" id="828295at2"/>
<gene>
    <name evidence="2" type="ORF">DFQ04_0216</name>
</gene>
<organism evidence="2 3">
    <name type="scientific">Algoriphagus boseongensis</name>
    <dbReference type="NCBI Taxonomy" id="1442587"/>
    <lineage>
        <taxon>Bacteria</taxon>
        <taxon>Pseudomonadati</taxon>
        <taxon>Bacteroidota</taxon>
        <taxon>Cytophagia</taxon>
        <taxon>Cytophagales</taxon>
        <taxon>Cyclobacteriaceae</taxon>
        <taxon>Algoriphagus</taxon>
    </lineage>
</organism>
<dbReference type="Proteomes" id="UP000294535">
    <property type="component" value="Unassembled WGS sequence"/>
</dbReference>
<evidence type="ECO:0000313" key="3">
    <source>
        <dbReference type="Proteomes" id="UP000294535"/>
    </source>
</evidence>
<keyword evidence="1" id="KW-0812">Transmembrane</keyword>
<sequence>MILILWGLLNLFLMLAFLFFALGLILRGRKFFEGYNLKHVFLVLFIGISGFLLMPKSKKTEARIIYGKMEVIRIEENLTNSIFLNLVRDKDTGEILQEETNSTMSGFVAGIDWHHLGVSEKDEKLILEGFITWRLLGWRVLDSFHSYEVPDFNLPIE</sequence>
<keyword evidence="1" id="KW-0472">Membrane</keyword>
<protein>
    <submittedName>
        <fullName evidence="2">Uncharacterized protein</fullName>
    </submittedName>
</protein>
<keyword evidence="3" id="KW-1185">Reference proteome</keyword>
<proteinExistence type="predicted"/>
<dbReference type="RefSeq" id="WP_133551831.1">
    <property type="nucleotide sequence ID" value="NZ_SNYF01000005.1"/>
</dbReference>
<evidence type="ECO:0000256" key="1">
    <source>
        <dbReference type="SAM" id="Phobius"/>
    </source>
</evidence>
<dbReference type="EMBL" id="SNYF01000005">
    <property type="protein sequence ID" value="TDQ18417.1"/>
    <property type="molecule type" value="Genomic_DNA"/>
</dbReference>
<reference evidence="2 3" key="1">
    <citation type="submission" date="2019-03" db="EMBL/GenBank/DDBJ databases">
        <title>Genomic Encyclopedia of Type Strains, Phase III (KMG-III): the genomes of soil and plant-associated and newly described type strains.</title>
        <authorList>
            <person name="Whitman W."/>
        </authorList>
    </citation>
    <scope>NUCLEOTIDE SEQUENCE [LARGE SCALE GENOMIC DNA]</scope>
    <source>
        <strain evidence="2 3">CECT 8446</strain>
    </source>
</reference>
<comment type="caution">
    <text evidence="2">The sequence shown here is derived from an EMBL/GenBank/DDBJ whole genome shotgun (WGS) entry which is preliminary data.</text>
</comment>
<feature type="transmembrane region" description="Helical" evidence="1">
    <location>
        <begin position="37"/>
        <end position="54"/>
    </location>
</feature>
<keyword evidence="1" id="KW-1133">Transmembrane helix</keyword>